<accession>A0A841I3J5</accession>
<dbReference type="EMBL" id="JACHHG010000008">
    <property type="protein sequence ID" value="MBB6098990.1"/>
    <property type="molecule type" value="Genomic_DNA"/>
</dbReference>
<dbReference type="AlphaFoldDB" id="A0A841I3J5"/>
<name>A0A841I3J5_9DEIO</name>
<evidence type="ECO:0000313" key="1">
    <source>
        <dbReference type="EMBL" id="MBB6098990.1"/>
    </source>
</evidence>
<organism evidence="1 2">
    <name type="scientific">Deinobacterium chartae</name>
    <dbReference type="NCBI Taxonomy" id="521158"/>
    <lineage>
        <taxon>Bacteria</taxon>
        <taxon>Thermotogati</taxon>
        <taxon>Deinococcota</taxon>
        <taxon>Deinococci</taxon>
        <taxon>Deinococcales</taxon>
        <taxon>Deinococcaceae</taxon>
        <taxon>Deinobacterium</taxon>
    </lineage>
</organism>
<protein>
    <submittedName>
        <fullName evidence="1">Uncharacterized protein</fullName>
    </submittedName>
</protein>
<proteinExistence type="predicted"/>
<reference evidence="1 2" key="1">
    <citation type="submission" date="2020-08" db="EMBL/GenBank/DDBJ databases">
        <title>Genomic Encyclopedia of Type Strains, Phase IV (KMG-IV): sequencing the most valuable type-strain genomes for metagenomic binning, comparative biology and taxonomic classification.</title>
        <authorList>
            <person name="Goeker M."/>
        </authorList>
    </citation>
    <scope>NUCLEOTIDE SEQUENCE [LARGE SCALE GENOMIC DNA]</scope>
    <source>
        <strain evidence="1 2">DSM 21458</strain>
    </source>
</reference>
<comment type="caution">
    <text evidence="1">The sequence shown here is derived from an EMBL/GenBank/DDBJ whole genome shotgun (WGS) entry which is preliminary data.</text>
</comment>
<dbReference type="RefSeq" id="WP_183987732.1">
    <property type="nucleotide sequence ID" value="NZ_JACHHG010000008.1"/>
</dbReference>
<gene>
    <name evidence="1" type="ORF">HNR42_002425</name>
</gene>
<keyword evidence="2" id="KW-1185">Reference proteome</keyword>
<evidence type="ECO:0000313" key="2">
    <source>
        <dbReference type="Proteomes" id="UP000569951"/>
    </source>
</evidence>
<sequence length="88" mass="9943">MADKQGITFALEGVDEPTFFQVLRDLTHDSTFARPLQLLVEPPRQGTPGRITLAFERADRERALGAMQRFKTILLRFGVQVDSIRTPS</sequence>
<dbReference type="Proteomes" id="UP000569951">
    <property type="component" value="Unassembled WGS sequence"/>
</dbReference>